<dbReference type="EC" id="3.4.21.89" evidence="4 7"/>
<gene>
    <name evidence="9" type="ORF">UAU_04132</name>
</gene>
<dbReference type="GO" id="GO:0006465">
    <property type="term" value="P:signal peptide processing"/>
    <property type="evidence" value="ECO:0007669"/>
    <property type="project" value="InterPro"/>
</dbReference>
<dbReference type="InterPro" id="IPR019533">
    <property type="entry name" value="Peptidase_S26"/>
</dbReference>
<evidence type="ECO:0000256" key="3">
    <source>
        <dbReference type="ARBA" id="ARBA00009370"/>
    </source>
</evidence>
<accession>R2Q4R2</accession>
<dbReference type="PROSITE" id="PS00761">
    <property type="entry name" value="SPASE_I_3"/>
    <property type="match status" value="1"/>
</dbReference>
<dbReference type="EMBL" id="AJAQ01000036">
    <property type="protein sequence ID" value="EOH90303.1"/>
    <property type="molecule type" value="Genomic_DNA"/>
</dbReference>
<dbReference type="Gene3D" id="2.10.109.10">
    <property type="entry name" value="Umud Fragment, subunit A"/>
    <property type="match status" value="1"/>
</dbReference>
<reference evidence="9 10" key="1">
    <citation type="submission" date="2013-02" db="EMBL/GenBank/DDBJ databases">
        <title>The Genome Sequence of Enterococcus pallens BAA-351.</title>
        <authorList>
            <consortium name="The Broad Institute Genome Sequencing Platform"/>
            <consortium name="The Broad Institute Genome Sequencing Center for Infectious Disease"/>
            <person name="Earl A.M."/>
            <person name="Gilmore M.S."/>
            <person name="Lebreton F."/>
            <person name="Walker B."/>
            <person name="Young S.K."/>
            <person name="Zeng Q."/>
            <person name="Gargeya S."/>
            <person name="Fitzgerald M."/>
            <person name="Haas B."/>
            <person name="Abouelleil A."/>
            <person name="Alvarado L."/>
            <person name="Arachchi H.M."/>
            <person name="Berlin A.M."/>
            <person name="Chapman S.B."/>
            <person name="Dewar J."/>
            <person name="Goldberg J."/>
            <person name="Griggs A."/>
            <person name="Gujja S."/>
            <person name="Hansen M."/>
            <person name="Howarth C."/>
            <person name="Imamovic A."/>
            <person name="Larimer J."/>
            <person name="McCowan C."/>
            <person name="Murphy C."/>
            <person name="Neiman D."/>
            <person name="Pearson M."/>
            <person name="Priest M."/>
            <person name="Roberts A."/>
            <person name="Saif S."/>
            <person name="Shea T."/>
            <person name="Sisk P."/>
            <person name="Sykes S."/>
            <person name="Wortman J."/>
            <person name="Nusbaum C."/>
            <person name="Birren B."/>
        </authorList>
    </citation>
    <scope>NUCLEOTIDE SEQUENCE [LARGE SCALE GENOMIC DNA]</scope>
    <source>
        <strain evidence="9 10">ATCC BAA-351</strain>
    </source>
</reference>
<comment type="caution">
    <text evidence="9">The sequence shown here is derived from an EMBL/GenBank/DDBJ whole genome shotgun (WGS) entry which is preliminary data.</text>
</comment>
<evidence type="ECO:0000259" key="8">
    <source>
        <dbReference type="Pfam" id="PF10502"/>
    </source>
</evidence>
<evidence type="ECO:0000256" key="2">
    <source>
        <dbReference type="ARBA" id="ARBA00004401"/>
    </source>
</evidence>
<dbReference type="InterPro" id="IPR019758">
    <property type="entry name" value="Pept_S26A_signal_pept_1_CS"/>
</dbReference>
<dbReference type="HOGENOM" id="CLU_028723_5_0_9"/>
<dbReference type="CDD" id="cd06530">
    <property type="entry name" value="S26_SPase_I"/>
    <property type="match status" value="1"/>
</dbReference>
<dbReference type="PANTHER" id="PTHR43390">
    <property type="entry name" value="SIGNAL PEPTIDASE I"/>
    <property type="match status" value="1"/>
</dbReference>
<feature type="active site" evidence="6">
    <location>
        <position position="29"/>
    </location>
</feature>
<dbReference type="PANTHER" id="PTHR43390:SF1">
    <property type="entry name" value="CHLOROPLAST PROCESSING PEPTIDASE"/>
    <property type="match status" value="1"/>
</dbReference>
<dbReference type="AlphaFoldDB" id="R2Q4R2"/>
<protein>
    <recommendedName>
        <fullName evidence="4 7">Signal peptidase I</fullName>
        <ecNumber evidence="4 7">3.4.21.89</ecNumber>
    </recommendedName>
</protein>
<feature type="domain" description="Peptidase S26" evidence="8">
    <location>
        <begin position="6"/>
        <end position="145"/>
    </location>
</feature>
<evidence type="ECO:0000256" key="1">
    <source>
        <dbReference type="ARBA" id="ARBA00000677"/>
    </source>
</evidence>
<dbReference type="Proteomes" id="UP000013782">
    <property type="component" value="Unassembled WGS sequence"/>
</dbReference>
<dbReference type="PROSITE" id="PS00760">
    <property type="entry name" value="SPASE_I_2"/>
    <property type="match status" value="1"/>
</dbReference>
<evidence type="ECO:0000313" key="10">
    <source>
        <dbReference type="Proteomes" id="UP000013782"/>
    </source>
</evidence>
<name>R2Q4R2_9ENTE</name>
<evidence type="ECO:0000256" key="4">
    <source>
        <dbReference type="ARBA" id="ARBA00013208"/>
    </source>
</evidence>
<evidence type="ECO:0000256" key="6">
    <source>
        <dbReference type="PIRSR" id="PIRSR600223-1"/>
    </source>
</evidence>
<dbReference type="InterPro" id="IPR000223">
    <property type="entry name" value="Pept_S26A_signal_pept_1"/>
</dbReference>
<dbReference type="GO" id="GO:0004252">
    <property type="term" value="F:serine-type endopeptidase activity"/>
    <property type="evidence" value="ECO:0007669"/>
    <property type="project" value="InterPro"/>
</dbReference>
<dbReference type="InterPro" id="IPR019757">
    <property type="entry name" value="Pept_S26A_signal_pept_1_Lys-AS"/>
</dbReference>
<dbReference type="GO" id="GO:0009003">
    <property type="term" value="F:signal peptidase activity"/>
    <property type="evidence" value="ECO:0007669"/>
    <property type="project" value="UniProtKB-EC"/>
</dbReference>
<comment type="similarity">
    <text evidence="3 7">Belongs to the peptidase S26 family.</text>
</comment>
<dbReference type="SUPFAM" id="SSF51306">
    <property type="entry name" value="LexA/Signal peptidase"/>
    <property type="match status" value="1"/>
</dbReference>
<dbReference type="InterPro" id="IPR036286">
    <property type="entry name" value="LexA/Signal_pep-like_sf"/>
</dbReference>
<comment type="catalytic activity">
    <reaction evidence="1 7">
        <text>Cleavage of hydrophobic, N-terminal signal or leader sequences from secreted and periplasmic proteins.</text>
        <dbReference type="EC" id="3.4.21.89"/>
    </reaction>
</comment>
<proteinExistence type="inferred from homology"/>
<feature type="active site" evidence="6">
    <location>
        <position position="68"/>
    </location>
</feature>
<dbReference type="STRING" id="160454.RV10_GL001010"/>
<keyword evidence="7" id="KW-0645">Protease</keyword>
<keyword evidence="10" id="KW-1185">Reference proteome</keyword>
<evidence type="ECO:0000313" key="9">
    <source>
        <dbReference type="EMBL" id="EOH90303.1"/>
    </source>
</evidence>
<sequence>MFIISYLLFLGAFRSYQWFYPKYVVNGESMFPTFWEKEIVQVKAHHAPKRFDVVVLHPPNDPKALYLKRVVGLPGERVDFEKGQLFINGKETDDQFASETDSFLWEDNYLQPIPEKYYFVLGDNRAVSKDSRSFGLVSEKQFLGIIHEENK</sequence>
<organism evidence="9 10">
    <name type="scientific">Enterococcus pallens ATCC BAA-351</name>
    <dbReference type="NCBI Taxonomy" id="1158607"/>
    <lineage>
        <taxon>Bacteria</taxon>
        <taxon>Bacillati</taxon>
        <taxon>Bacillota</taxon>
        <taxon>Bacilli</taxon>
        <taxon>Lactobacillales</taxon>
        <taxon>Enterococcaceae</taxon>
        <taxon>Enterococcus</taxon>
    </lineage>
</organism>
<keyword evidence="5 7" id="KW-0378">Hydrolase</keyword>
<dbReference type="GO" id="GO:0005886">
    <property type="term" value="C:plasma membrane"/>
    <property type="evidence" value="ECO:0007669"/>
    <property type="project" value="UniProtKB-SubCell"/>
</dbReference>
<evidence type="ECO:0000256" key="7">
    <source>
        <dbReference type="RuleBase" id="RU362042"/>
    </source>
</evidence>
<comment type="subcellular location">
    <subcellularLocation>
        <location evidence="2">Cell membrane</location>
        <topology evidence="2">Single-pass type II membrane protein</topology>
    </subcellularLocation>
    <subcellularLocation>
        <location evidence="7">Membrane</location>
        <topology evidence="7">Single-pass type II membrane protein</topology>
    </subcellularLocation>
</comment>
<dbReference type="Pfam" id="PF10502">
    <property type="entry name" value="Peptidase_S26"/>
    <property type="match status" value="1"/>
</dbReference>
<evidence type="ECO:0000256" key="5">
    <source>
        <dbReference type="ARBA" id="ARBA00022801"/>
    </source>
</evidence>
<dbReference type="PRINTS" id="PR00727">
    <property type="entry name" value="LEADERPTASE"/>
</dbReference>
<dbReference type="PATRIC" id="fig|1158607.3.peg.4113"/>
<dbReference type="NCBIfam" id="TIGR02227">
    <property type="entry name" value="sigpep_I_bact"/>
    <property type="match status" value="1"/>
</dbReference>
<dbReference type="RefSeq" id="WP_010759077.1">
    <property type="nucleotide sequence ID" value="NZ_ASWD01000005.1"/>
</dbReference>
<dbReference type="eggNOG" id="COG0681">
    <property type="taxonomic scope" value="Bacteria"/>
</dbReference>